<dbReference type="InterPro" id="IPR001752">
    <property type="entry name" value="Kinesin_motor_dom"/>
</dbReference>
<feature type="coiled-coil region" evidence="8">
    <location>
        <begin position="1122"/>
        <end position="1184"/>
    </location>
</feature>
<comment type="similarity">
    <text evidence="6">Belongs to the TRAFAC class myosin-kinesin ATPase superfamily. Kinesin family. KIN-12 subfamily.</text>
</comment>
<dbReference type="PROSITE" id="PS50067">
    <property type="entry name" value="KINESIN_MOTOR_2"/>
    <property type="match status" value="1"/>
</dbReference>
<keyword evidence="3 7" id="KW-0067">ATP-binding</keyword>
<evidence type="ECO:0000256" key="3">
    <source>
        <dbReference type="ARBA" id="ARBA00022840"/>
    </source>
</evidence>
<organism evidence="11 12">
    <name type="scientific">Liquidambar formosana</name>
    <name type="common">Formosan gum</name>
    <dbReference type="NCBI Taxonomy" id="63359"/>
    <lineage>
        <taxon>Eukaryota</taxon>
        <taxon>Viridiplantae</taxon>
        <taxon>Streptophyta</taxon>
        <taxon>Embryophyta</taxon>
        <taxon>Tracheophyta</taxon>
        <taxon>Spermatophyta</taxon>
        <taxon>Magnoliopsida</taxon>
        <taxon>eudicotyledons</taxon>
        <taxon>Gunneridae</taxon>
        <taxon>Pentapetalae</taxon>
        <taxon>Saxifragales</taxon>
        <taxon>Altingiaceae</taxon>
        <taxon>Liquidambar</taxon>
    </lineage>
</organism>
<dbReference type="GO" id="GO:0080175">
    <property type="term" value="P:phragmoplast microtubule organization"/>
    <property type="evidence" value="ECO:0007669"/>
    <property type="project" value="UniProtKB-ARBA"/>
</dbReference>
<dbReference type="GO" id="GO:0008017">
    <property type="term" value="F:microtubule binding"/>
    <property type="evidence" value="ECO:0007669"/>
    <property type="project" value="InterPro"/>
</dbReference>
<feature type="compositionally biased region" description="Basic residues" evidence="9">
    <location>
        <begin position="35"/>
        <end position="47"/>
    </location>
</feature>
<dbReference type="GO" id="GO:0005874">
    <property type="term" value="C:microtubule"/>
    <property type="evidence" value="ECO:0007669"/>
    <property type="project" value="UniProtKB-KW"/>
</dbReference>
<proteinExistence type="inferred from homology"/>
<dbReference type="Pfam" id="PF00225">
    <property type="entry name" value="Kinesin"/>
    <property type="match status" value="1"/>
</dbReference>
<feature type="binding site" evidence="7">
    <location>
        <begin position="194"/>
        <end position="201"/>
    </location>
    <ligand>
        <name>ATP</name>
        <dbReference type="ChEBI" id="CHEBI:30616"/>
    </ligand>
</feature>
<feature type="compositionally biased region" description="Low complexity" evidence="9">
    <location>
        <begin position="57"/>
        <end position="78"/>
    </location>
</feature>
<gene>
    <name evidence="11" type="ORF">L1049_016021</name>
</gene>
<name>A0AAP0RYP4_LIQFO</name>
<evidence type="ECO:0000256" key="2">
    <source>
        <dbReference type="ARBA" id="ARBA00022741"/>
    </source>
</evidence>
<dbReference type="GO" id="GO:0007112">
    <property type="term" value="P:male meiosis cytokinesis"/>
    <property type="evidence" value="ECO:0007669"/>
    <property type="project" value="UniProtKB-ARBA"/>
</dbReference>
<dbReference type="PRINTS" id="PR00380">
    <property type="entry name" value="KINESINHEAVY"/>
</dbReference>
<sequence>MKHFMQPRNTILRETHSVPSEMAQTPSSSANPNSMKHRSTPSRKHKWAKENAPPSDPNSVPDSSPSPSPSVSGKPLPSAVGKIKSPLPPRPPSSNLNPLKRKLSMETVPENAVPGLSDSGVKVIVRMRPLKEEEEEEVIAQKISSGSLSINGQTFTFDSVSDTEATQLDIFQLVGAPLVENCLAGFNSSVFAYGQTGSGKTYTMWGPANALLEEHLSSDQQGLTPRVFERLFARINEEQIKHADKQLKYQCRCSFLEIYNEQITDLLDPTQKNLQIREDVKAGVYVENLTEECVCTMKDVTQLLLKGLSNRRTGATSINTESSRSHSVFTCVVESRCKSMADGISSFKTSRINLVDLAGSERQKLTGAAGERLKEAGNINRSLSQLGNLINILAEVSQTGKQRHIPYRDSRLTFLLQESLGGNAKLAMVCAISPAQSCKSETLSTLRFAQRAKAIKNKAVVNEVMQDDVNHLREVIRQLKDELLRMKANGNSTDSNRGYSTGWNARRSLNLLKFSLNRPMTLPHVDNDSDEEMEIDEEAVEKICVQVGLQLSGFEEKNSIDARKLSFQSDSEHVASKEGIVGEPQLNTSGSGSIKEPGLEDTDVNMEEGISEQVDEHENMVVDCEEPVMNNPVCSETDVLNHRNQREENGVENPVHSISQTFDGDSSEQHAEEKQLLIPSVSKLLNEESPTKLVEDNPTCPISVTVCEVSADISAVDAASNNSPNGSMNCVTPNLSIVPCDVSPVLKSPTPSVSPRVNNSRKSLRTSSMLTASQKDLKDDIKLGPDAVPASFAKSSASNDLSTQTSKNFLAPTEHLAASLHRGLEIIESHRQSSVLRRSSFKFSFKPADFKPILPVDKVDMGVQTLSEDSETAEKDSVVFLCSNCKTPQLEQKEASDSSNLQLVPVDGSESADKSKKQVPKAVKKVLTGAFRREIALEEFCAKQTSEINQLNRLVQQYKHERECNAIIGQTREDKIVRLESLMDGVLPTEEFMEEEFVSLTNEHKLLKEKYDNHPEILRTKIELKRVQDELERCRNFFDMGERDVLLEEIQDLRSQLQYYLDSSPMQARKRSPLLQLTYSCEPSLAPPLSTIPESTEESAEQKFEQERLRWTEAESKWISLAEELRSELEASRSLAEKWKQELDSEQKCAEELKEAMQMAMQGHARMLEQYAELEEKHIALLARHRKIREGIDDVKKAAAKAGVKGAESKFINALAAEISALKVEREKERRHFKDENKGLQSQLRDTAEAVQAAGELLVRLKEAEEAVAAAQNRAIEAEQETEKAYKQLDKFKKKHEREISSLNQCLAESRLPKEALRPAYNDSDMTKYDAEELHTMGDQRWKEEFEPFCNGEDGELAKLAEPSSWFSGYDRCNI</sequence>
<evidence type="ECO:0000256" key="5">
    <source>
        <dbReference type="ARBA" id="ARBA00023175"/>
    </source>
</evidence>
<dbReference type="Gene3D" id="3.40.850.10">
    <property type="entry name" value="Kinesin motor domain"/>
    <property type="match status" value="1"/>
</dbReference>
<dbReference type="SUPFAM" id="SSF52540">
    <property type="entry name" value="P-loop containing nucleoside triphosphate hydrolases"/>
    <property type="match status" value="1"/>
</dbReference>
<feature type="compositionally biased region" description="Polar residues" evidence="9">
    <location>
        <begin position="749"/>
        <end position="771"/>
    </location>
</feature>
<dbReference type="GO" id="GO:0007018">
    <property type="term" value="P:microtubule-based movement"/>
    <property type="evidence" value="ECO:0007669"/>
    <property type="project" value="InterPro"/>
</dbReference>
<evidence type="ECO:0000259" key="10">
    <source>
        <dbReference type="PROSITE" id="PS50067"/>
    </source>
</evidence>
<dbReference type="FunFam" id="3.40.850.10:FF:000052">
    <property type="entry name" value="Kinesin-like protein KIN-12F"/>
    <property type="match status" value="1"/>
</dbReference>
<dbReference type="Proteomes" id="UP001415857">
    <property type="component" value="Unassembled WGS sequence"/>
</dbReference>
<dbReference type="SMART" id="SM00129">
    <property type="entry name" value="KISc"/>
    <property type="match status" value="1"/>
</dbReference>
<dbReference type="EMBL" id="JBBPBK010000003">
    <property type="protein sequence ID" value="KAK9287586.1"/>
    <property type="molecule type" value="Genomic_DNA"/>
</dbReference>
<keyword evidence="5 7" id="KW-0505">Motor protein</keyword>
<dbReference type="InterPro" id="IPR027417">
    <property type="entry name" value="P-loop_NTPase"/>
</dbReference>
<dbReference type="InterPro" id="IPR019821">
    <property type="entry name" value="Kinesin_motor_CS"/>
</dbReference>
<evidence type="ECO:0000256" key="6">
    <source>
        <dbReference type="ARBA" id="ARBA00034488"/>
    </source>
</evidence>
<evidence type="ECO:0000256" key="4">
    <source>
        <dbReference type="ARBA" id="ARBA00023054"/>
    </source>
</evidence>
<evidence type="ECO:0000256" key="8">
    <source>
        <dbReference type="SAM" id="Coils"/>
    </source>
</evidence>
<feature type="region of interest" description="Disordered" evidence="9">
    <location>
        <begin position="748"/>
        <end position="771"/>
    </location>
</feature>
<keyword evidence="1" id="KW-0493">Microtubule</keyword>
<feature type="region of interest" description="Disordered" evidence="9">
    <location>
        <begin position="647"/>
        <end position="672"/>
    </location>
</feature>
<comment type="caution">
    <text evidence="11">The sequence shown here is derived from an EMBL/GenBank/DDBJ whole genome shotgun (WGS) entry which is preliminary data.</text>
</comment>
<protein>
    <recommendedName>
        <fullName evidence="10">Kinesin motor domain-containing protein</fullName>
    </recommendedName>
</protein>
<reference evidence="11 12" key="1">
    <citation type="journal article" date="2024" name="Plant J.">
        <title>Genome sequences and population genomics reveal climatic adaptation and genomic divergence between two closely related sweetgum species.</title>
        <authorList>
            <person name="Xu W.Q."/>
            <person name="Ren C.Q."/>
            <person name="Zhang X.Y."/>
            <person name="Comes H.P."/>
            <person name="Liu X.H."/>
            <person name="Li Y.G."/>
            <person name="Kettle C.J."/>
            <person name="Jalonen R."/>
            <person name="Gaisberger H."/>
            <person name="Ma Y.Z."/>
            <person name="Qiu Y.X."/>
        </authorList>
    </citation>
    <scope>NUCLEOTIDE SEQUENCE [LARGE SCALE GENOMIC DNA]</scope>
    <source>
        <strain evidence="11">Hangzhou</strain>
    </source>
</reference>
<evidence type="ECO:0000256" key="7">
    <source>
        <dbReference type="PROSITE-ProRule" id="PRU00283"/>
    </source>
</evidence>
<feature type="coiled-coil region" evidence="8">
    <location>
        <begin position="462"/>
        <end position="489"/>
    </location>
</feature>
<dbReference type="InterPro" id="IPR044986">
    <property type="entry name" value="KIF15/KIN-12"/>
</dbReference>
<feature type="region of interest" description="Disordered" evidence="9">
    <location>
        <begin position="574"/>
        <end position="600"/>
    </location>
</feature>
<dbReference type="GO" id="GO:0003777">
    <property type="term" value="F:microtubule motor activity"/>
    <property type="evidence" value="ECO:0007669"/>
    <property type="project" value="InterPro"/>
</dbReference>
<dbReference type="GO" id="GO:0055046">
    <property type="term" value="P:microgametogenesis"/>
    <property type="evidence" value="ECO:0007669"/>
    <property type="project" value="UniProtKB-ARBA"/>
</dbReference>
<feature type="domain" description="Kinesin motor" evidence="10">
    <location>
        <begin position="120"/>
        <end position="455"/>
    </location>
</feature>
<dbReference type="GO" id="GO:0005524">
    <property type="term" value="F:ATP binding"/>
    <property type="evidence" value="ECO:0007669"/>
    <property type="project" value="UniProtKB-UniRule"/>
</dbReference>
<dbReference type="GO" id="GO:0009524">
    <property type="term" value="C:phragmoplast"/>
    <property type="evidence" value="ECO:0007669"/>
    <property type="project" value="UniProtKB-ARBA"/>
</dbReference>
<keyword evidence="4 8" id="KW-0175">Coiled coil</keyword>
<evidence type="ECO:0000256" key="9">
    <source>
        <dbReference type="SAM" id="MobiDB-lite"/>
    </source>
</evidence>
<feature type="compositionally biased region" description="Polar residues" evidence="9">
    <location>
        <begin position="22"/>
        <end position="34"/>
    </location>
</feature>
<evidence type="ECO:0000313" key="12">
    <source>
        <dbReference type="Proteomes" id="UP001415857"/>
    </source>
</evidence>
<feature type="coiled-coil region" evidence="8">
    <location>
        <begin position="1212"/>
        <end position="1295"/>
    </location>
</feature>
<dbReference type="PANTHER" id="PTHR37739">
    <property type="entry name" value="KINESIN-LIKE PROTEIN KIN-12D"/>
    <property type="match status" value="1"/>
</dbReference>
<accession>A0AAP0RYP4</accession>
<dbReference type="PANTHER" id="PTHR37739:SF16">
    <property type="entry name" value="KINESIN-LIKE PROTEIN"/>
    <property type="match status" value="1"/>
</dbReference>
<keyword evidence="2 7" id="KW-0547">Nucleotide-binding</keyword>
<keyword evidence="12" id="KW-1185">Reference proteome</keyword>
<evidence type="ECO:0000313" key="11">
    <source>
        <dbReference type="EMBL" id="KAK9287586.1"/>
    </source>
</evidence>
<feature type="region of interest" description="Disordered" evidence="9">
    <location>
        <begin position="1"/>
        <end position="99"/>
    </location>
</feature>
<evidence type="ECO:0000256" key="1">
    <source>
        <dbReference type="ARBA" id="ARBA00022701"/>
    </source>
</evidence>
<dbReference type="PROSITE" id="PS00411">
    <property type="entry name" value="KINESIN_MOTOR_1"/>
    <property type="match status" value="1"/>
</dbReference>
<dbReference type="InterPro" id="IPR036961">
    <property type="entry name" value="Kinesin_motor_dom_sf"/>
</dbReference>